<dbReference type="Pfam" id="PF08282">
    <property type="entry name" value="Hydrolase_3"/>
    <property type="match status" value="1"/>
</dbReference>
<dbReference type="InterPro" id="IPR023214">
    <property type="entry name" value="HAD_sf"/>
</dbReference>
<dbReference type="Gene3D" id="3.30.1240.10">
    <property type="match status" value="1"/>
</dbReference>
<dbReference type="NCBIfam" id="TIGR00099">
    <property type="entry name" value="Cof-subfamily"/>
    <property type="match status" value="1"/>
</dbReference>
<dbReference type="Proteomes" id="UP001449582">
    <property type="component" value="Unassembled WGS sequence"/>
</dbReference>
<reference evidence="2" key="1">
    <citation type="submission" date="2024-02" db="EMBL/GenBank/DDBJ databases">
        <title>Draft genome sequence of new strains in genus Ureaplasma.</title>
        <authorList>
            <person name="Nakajima Y."/>
            <person name="Segawa T."/>
        </authorList>
    </citation>
    <scope>NUCLEOTIDE SEQUENCE [LARGE SCALE GENOMIC DNA]</scope>
    <source>
        <strain evidence="2">OM1</strain>
    </source>
</reference>
<evidence type="ECO:0000313" key="2">
    <source>
        <dbReference type="EMBL" id="GAA5414514.1"/>
    </source>
</evidence>
<name>A0ABP9U6T0_9BACT</name>
<dbReference type="NCBIfam" id="TIGR01484">
    <property type="entry name" value="HAD-SF-IIB"/>
    <property type="match status" value="1"/>
</dbReference>
<dbReference type="PROSITE" id="PS01228">
    <property type="entry name" value="COF_1"/>
    <property type="match status" value="1"/>
</dbReference>
<evidence type="ECO:0000256" key="1">
    <source>
        <dbReference type="ARBA" id="ARBA00034778"/>
    </source>
</evidence>
<protein>
    <submittedName>
        <fullName evidence="2">Cof-type HAD-IIB family hydrolase</fullName>
    </submittedName>
</protein>
<accession>A0ABP9U6T0</accession>
<keyword evidence="2" id="KW-0378">Hydrolase</keyword>
<comment type="caution">
    <text evidence="2">The sequence shown here is derived from an EMBL/GenBank/DDBJ whole genome shotgun (WGS) entry which is preliminary data.</text>
</comment>
<dbReference type="PANTHER" id="PTHR10000">
    <property type="entry name" value="PHOSPHOSERINE PHOSPHATASE"/>
    <property type="match status" value="1"/>
</dbReference>
<dbReference type="InterPro" id="IPR036412">
    <property type="entry name" value="HAD-like_sf"/>
</dbReference>
<dbReference type="PROSITE" id="PS01229">
    <property type="entry name" value="COF_2"/>
    <property type="match status" value="1"/>
</dbReference>
<dbReference type="InterPro" id="IPR000150">
    <property type="entry name" value="Cof"/>
</dbReference>
<keyword evidence="3" id="KW-1185">Reference proteome</keyword>
<dbReference type="InterPro" id="IPR006379">
    <property type="entry name" value="HAD-SF_hydro_IIB"/>
</dbReference>
<dbReference type="RefSeq" id="WP_353289678.1">
    <property type="nucleotide sequence ID" value="NZ_BAABQM010000001.1"/>
</dbReference>
<dbReference type="PANTHER" id="PTHR10000:SF25">
    <property type="entry name" value="PHOSPHATASE YKRA-RELATED"/>
    <property type="match status" value="1"/>
</dbReference>
<proteinExistence type="inferred from homology"/>
<gene>
    <name evidence="2" type="ORF">UREOM_2250</name>
</gene>
<comment type="similarity">
    <text evidence="1">Belongs to the HAD-like hydrolase superfamily. Cof family.</text>
</comment>
<dbReference type="SFLD" id="SFLDG01140">
    <property type="entry name" value="C2.B:_Phosphomannomutase_and_P"/>
    <property type="match status" value="1"/>
</dbReference>
<dbReference type="EMBL" id="BAABQM010000001">
    <property type="protein sequence ID" value="GAA5414514.1"/>
    <property type="molecule type" value="Genomic_DNA"/>
</dbReference>
<dbReference type="Gene3D" id="3.40.50.1000">
    <property type="entry name" value="HAD superfamily/HAD-like"/>
    <property type="match status" value="1"/>
</dbReference>
<evidence type="ECO:0000313" key="3">
    <source>
        <dbReference type="Proteomes" id="UP001449582"/>
    </source>
</evidence>
<dbReference type="SFLD" id="SFLDS00003">
    <property type="entry name" value="Haloacid_Dehalogenase"/>
    <property type="match status" value="1"/>
</dbReference>
<sequence length="297" mass="33347">MASNNNKKLVFFDMDGTLLNSKKVFNPSTIQAIKTLKEQDFIFCIATGRALSEGILDFAKMLDLEDYLVLANGSYVWDIQSEKLTTLGLPLPRTVVQLFYEKALEHKRQLNFYFEDGSIKYYYFGDDQNEDIKDPNFFRVGPIIYNFADPAKIQFDLEKPIIHAGIKAEGSVIRQIYPEVSSLEAMNLTQISNVLDVYIDADPAGISKWNGIQYVQRKLGISNENTFAFGDSGNDILMLQNVGHGIVMGNAEESIKAMFKHVIGDNNSDAIAECLYSIADGSFFKETVNADDTVDKH</sequence>
<organism evidence="2 3">
    <name type="scientific">Ureaplasma ceti</name>
    <dbReference type="NCBI Taxonomy" id="3119530"/>
    <lineage>
        <taxon>Bacteria</taxon>
        <taxon>Bacillati</taxon>
        <taxon>Mycoplasmatota</taxon>
        <taxon>Mycoplasmoidales</taxon>
        <taxon>Mycoplasmoidaceae</taxon>
        <taxon>Ureaplasma</taxon>
    </lineage>
</organism>
<dbReference type="SUPFAM" id="SSF56784">
    <property type="entry name" value="HAD-like"/>
    <property type="match status" value="1"/>
</dbReference>
<dbReference type="GO" id="GO:0016787">
    <property type="term" value="F:hydrolase activity"/>
    <property type="evidence" value="ECO:0007669"/>
    <property type="project" value="UniProtKB-KW"/>
</dbReference>